<accession>A0ABS1CLW5</accession>
<evidence type="ECO:0000313" key="4">
    <source>
        <dbReference type="Proteomes" id="UP000748752"/>
    </source>
</evidence>
<dbReference type="RefSeq" id="WP_200240447.1">
    <property type="nucleotide sequence ID" value="NZ_NRRV01000054.1"/>
</dbReference>
<proteinExistence type="inferred from homology"/>
<protein>
    <recommendedName>
        <fullName evidence="2">Antitoxin</fullName>
    </recommendedName>
</protein>
<evidence type="ECO:0000313" key="3">
    <source>
        <dbReference type="EMBL" id="MBK1632683.1"/>
    </source>
</evidence>
<reference evidence="3 4" key="1">
    <citation type="journal article" date="2020" name="Microorganisms">
        <title>Osmotic Adaptation and Compatible Solute Biosynthesis of Phototrophic Bacteria as Revealed from Genome Analyses.</title>
        <authorList>
            <person name="Imhoff J.F."/>
            <person name="Rahn T."/>
            <person name="Kunzel S."/>
            <person name="Keller A."/>
            <person name="Neulinger S.C."/>
        </authorList>
    </citation>
    <scope>NUCLEOTIDE SEQUENCE [LARGE SCALE GENOMIC DNA]</scope>
    <source>
        <strain evidence="3 4">DSM 6210</strain>
    </source>
</reference>
<dbReference type="SUPFAM" id="SSF143120">
    <property type="entry name" value="YefM-like"/>
    <property type="match status" value="1"/>
</dbReference>
<dbReference type="Pfam" id="PF02604">
    <property type="entry name" value="PhdYeFM_antitox"/>
    <property type="match status" value="1"/>
</dbReference>
<comment type="similarity">
    <text evidence="1 2">Belongs to the phD/YefM antitoxin family.</text>
</comment>
<gene>
    <name evidence="3" type="ORF">CKO31_18425</name>
</gene>
<dbReference type="EMBL" id="NRRV01000054">
    <property type="protein sequence ID" value="MBK1632683.1"/>
    <property type="molecule type" value="Genomic_DNA"/>
</dbReference>
<name>A0ABS1CLW5_9GAMM</name>
<evidence type="ECO:0000256" key="2">
    <source>
        <dbReference type="RuleBase" id="RU362080"/>
    </source>
</evidence>
<comment type="function">
    <text evidence="2">Antitoxin component of a type II toxin-antitoxin (TA) system.</text>
</comment>
<comment type="caution">
    <text evidence="3">The sequence shown here is derived from an EMBL/GenBank/DDBJ whole genome shotgun (WGS) entry which is preliminary data.</text>
</comment>
<dbReference type="Proteomes" id="UP000748752">
    <property type="component" value="Unassembled WGS sequence"/>
</dbReference>
<dbReference type="InterPro" id="IPR036165">
    <property type="entry name" value="YefM-like_sf"/>
</dbReference>
<organism evidence="3 4">
    <name type="scientific">Thiohalocapsa halophila</name>
    <dbReference type="NCBI Taxonomy" id="69359"/>
    <lineage>
        <taxon>Bacteria</taxon>
        <taxon>Pseudomonadati</taxon>
        <taxon>Pseudomonadota</taxon>
        <taxon>Gammaproteobacteria</taxon>
        <taxon>Chromatiales</taxon>
        <taxon>Chromatiaceae</taxon>
        <taxon>Thiohalocapsa</taxon>
    </lineage>
</organism>
<keyword evidence="4" id="KW-1185">Reference proteome</keyword>
<dbReference type="InterPro" id="IPR006442">
    <property type="entry name" value="Antitoxin_Phd/YefM"/>
</dbReference>
<sequence>MSEDVLSLSQFKSDATRLLDQLRDEPKTLVLTQNGRARAVVSDLLTSAPTYGQGVGRR</sequence>
<evidence type="ECO:0000256" key="1">
    <source>
        <dbReference type="ARBA" id="ARBA00009981"/>
    </source>
</evidence>